<dbReference type="PANTHER" id="PTHR46641">
    <property type="entry name" value="FMRFAMIDE RECEPTOR-RELATED"/>
    <property type="match status" value="1"/>
</dbReference>
<comment type="subcellular location">
    <subcellularLocation>
        <location evidence="1">Membrane</location>
    </subcellularLocation>
</comment>
<evidence type="ECO:0000259" key="6">
    <source>
        <dbReference type="PROSITE" id="PS50262"/>
    </source>
</evidence>
<organism evidence="7 8">
    <name type="scientific">Adineta ricciae</name>
    <name type="common">Rotifer</name>
    <dbReference type="NCBI Taxonomy" id="249248"/>
    <lineage>
        <taxon>Eukaryota</taxon>
        <taxon>Metazoa</taxon>
        <taxon>Spiralia</taxon>
        <taxon>Gnathifera</taxon>
        <taxon>Rotifera</taxon>
        <taxon>Eurotatoria</taxon>
        <taxon>Bdelloidea</taxon>
        <taxon>Adinetida</taxon>
        <taxon>Adinetidae</taxon>
        <taxon>Adineta</taxon>
    </lineage>
</organism>
<reference evidence="7" key="1">
    <citation type="submission" date="2021-02" db="EMBL/GenBank/DDBJ databases">
        <authorList>
            <person name="Nowell W R."/>
        </authorList>
    </citation>
    <scope>NUCLEOTIDE SEQUENCE</scope>
</reference>
<evidence type="ECO:0000256" key="3">
    <source>
        <dbReference type="ARBA" id="ARBA00022989"/>
    </source>
</evidence>
<feature type="transmembrane region" description="Helical" evidence="5">
    <location>
        <begin position="56"/>
        <end position="75"/>
    </location>
</feature>
<sequence>MSSSMSEANLIALLNNGSIQINRYFAILIFLFGITGNSCNILVLSQRKFRSNPCTWLFLMSSVAFFISILGGIVSRVLSTWEIDLTNTNQFLCKIRIFVALNSMTVAYWLILLGTIDRWLSSSINANRRRMSTLKNAQRSTIFTVILSTLIHIQELFCFEANLINTPVKCYSKTEICGIISDLCFALITILCPLCFMLIFGLMIISNIRQSRARLHPTPMKIDSHTDQNRSTVGVEDQNQEKKMDRYLLMMLLVQILILLVFTLPFAISKIYTTITRHNVKSTLQRTIESFIVNLLFLFVFIAAGMPFYIYTLSGGHMFRQALVNLMKTFMRKFMCQRH</sequence>
<dbReference type="GO" id="GO:0004930">
    <property type="term" value="F:G protein-coupled receptor activity"/>
    <property type="evidence" value="ECO:0007669"/>
    <property type="project" value="InterPro"/>
</dbReference>
<comment type="caution">
    <text evidence="7">The sequence shown here is derived from an EMBL/GenBank/DDBJ whole genome shotgun (WGS) entry which is preliminary data.</text>
</comment>
<feature type="transmembrane region" description="Helical" evidence="5">
    <location>
        <begin position="247"/>
        <end position="268"/>
    </location>
</feature>
<dbReference type="EMBL" id="CAJNOR010002578">
    <property type="protein sequence ID" value="CAF1313872.1"/>
    <property type="molecule type" value="Genomic_DNA"/>
</dbReference>
<feature type="transmembrane region" description="Helical" evidence="5">
    <location>
        <begin position="24"/>
        <end position="44"/>
    </location>
</feature>
<dbReference type="InterPro" id="IPR017452">
    <property type="entry name" value="GPCR_Rhodpsn_7TM"/>
</dbReference>
<proteinExistence type="predicted"/>
<gene>
    <name evidence="7" type="ORF">XAT740_LOCUS29534</name>
</gene>
<dbReference type="SUPFAM" id="SSF81321">
    <property type="entry name" value="Family A G protein-coupled receptor-like"/>
    <property type="match status" value="1"/>
</dbReference>
<dbReference type="PROSITE" id="PS50262">
    <property type="entry name" value="G_PROTEIN_RECEP_F1_2"/>
    <property type="match status" value="1"/>
</dbReference>
<protein>
    <recommendedName>
        <fullName evidence="6">G-protein coupled receptors family 1 profile domain-containing protein</fullName>
    </recommendedName>
</protein>
<evidence type="ECO:0000256" key="4">
    <source>
        <dbReference type="ARBA" id="ARBA00023136"/>
    </source>
</evidence>
<dbReference type="AlphaFoldDB" id="A0A815EL16"/>
<keyword evidence="3 5" id="KW-1133">Transmembrane helix</keyword>
<keyword evidence="8" id="KW-1185">Reference proteome</keyword>
<evidence type="ECO:0000256" key="2">
    <source>
        <dbReference type="ARBA" id="ARBA00022692"/>
    </source>
</evidence>
<dbReference type="Pfam" id="PF00001">
    <property type="entry name" value="7tm_1"/>
    <property type="match status" value="1"/>
</dbReference>
<dbReference type="InterPro" id="IPR052954">
    <property type="entry name" value="GPCR-Ligand_Int"/>
</dbReference>
<keyword evidence="4 5" id="KW-0472">Membrane</keyword>
<dbReference type="InterPro" id="IPR000276">
    <property type="entry name" value="GPCR_Rhodpsn"/>
</dbReference>
<feature type="transmembrane region" description="Helical" evidence="5">
    <location>
        <begin position="179"/>
        <end position="205"/>
    </location>
</feature>
<dbReference type="Gene3D" id="1.20.1070.10">
    <property type="entry name" value="Rhodopsin 7-helix transmembrane proteins"/>
    <property type="match status" value="1"/>
</dbReference>
<keyword evidence="2 5" id="KW-0812">Transmembrane</keyword>
<feature type="transmembrane region" description="Helical" evidence="5">
    <location>
        <begin position="95"/>
        <end position="120"/>
    </location>
</feature>
<accession>A0A815EL16</accession>
<evidence type="ECO:0000256" key="1">
    <source>
        <dbReference type="ARBA" id="ARBA00004370"/>
    </source>
</evidence>
<evidence type="ECO:0000313" key="8">
    <source>
        <dbReference type="Proteomes" id="UP000663828"/>
    </source>
</evidence>
<feature type="transmembrane region" description="Helical" evidence="5">
    <location>
        <begin position="288"/>
        <end position="311"/>
    </location>
</feature>
<dbReference type="PANTHER" id="PTHR46641:SF18">
    <property type="entry name" value="G-PROTEIN COUPLED RECEPTORS FAMILY 1 PROFILE DOMAIN-CONTAINING PROTEIN"/>
    <property type="match status" value="1"/>
</dbReference>
<feature type="domain" description="G-protein coupled receptors family 1 profile" evidence="6">
    <location>
        <begin position="36"/>
        <end position="311"/>
    </location>
</feature>
<feature type="transmembrane region" description="Helical" evidence="5">
    <location>
        <begin position="141"/>
        <end position="159"/>
    </location>
</feature>
<dbReference type="Proteomes" id="UP000663828">
    <property type="component" value="Unassembled WGS sequence"/>
</dbReference>
<dbReference type="GO" id="GO:0016020">
    <property type="term" value="C:membrane"/>
    <property type="evidence" value="ECO:0007669"/>
    <property type="project" value="UniProtKB-SubCell"/>
</dbReference>
<evidence type="ECO:0000313" key="7">
    <source>
        <dbReference type="EMBL" id="CAF1313872.1"/>
    </source>
</evidence>
<evidence type="ECO:0000256" key="5">
    <source>
        <dbReference type="SAM" id="Phobius"/>
    </source>
</evidence>
<name>A0A815EL16_ADIRI</name>